<sequence>MRQARLLERVTFGATPALVDDVVRLGARGFLEQQLSLAPAGTSGVLTGPTILDATPPELEVLLDGVNRDRRIPHELRHAAVVRAATHPGQLAELMVDFWSNHLSTYSGTDDKNVKYAAPLDDRDVIRRHAMGRVAELVLASARSVSMQLYLDNFRSNATSPNQNYARELLELHTVGAGGGYDEGDVDQVSRILSGWGLQGNIGRFEETRFAFDPRRHDPSPLSVSITGPDGRPQVWSTPGRSGPEAEQDGIDFIDWLTHLPNTARFVCRKLARRFVGDDVSEQLVASMADVYLANDTRIVPVLRHMLTSREFESSRRTKVKTPFELLVGMIRATGATVDREAGGAATTTIGTLLTDLGHDKWSWPTPDGIPDDPNHWITTSTVLRRWELAGRLANGRLDGIGFDPLSLVPSPVPDTVGALVRALAERLGTGVDDAAISAISTYLGAPHDAPTSAIRVDRVAGDLIALLLSVPAYQYR</sequence>
<gene>
    <name evidence="2" type="ORF">GH723_06695</name>
</gene>
<keyword evidence="3" id="KW-1185">Reference proteome</keyword>
<dbReference type="Pfam" id="PF08811">
    <property type="entry name" value="DUF1800"/>
    <property type="match status" value="1"/>
</dbReference>
<evidence type="ECO:0000256" key="1">
    <source>
        <dbReference type="SAM" id="MobiDB-lite"/>
    </source>
</evidence>
<dbReference type="InterPro" id="IPR014917">
    <property type="entry name" value="DUF1800"/>
</dbReference>
<protein>
    <submittedName>
        <fullName evidence="2">DUF1800 family protein</fullName>
    </submittedName>
</protein>
<dbReference type="Proteomes" id="UP000334019">
    <property type="component" value="Chromosome"/>
</dbReference>
<accession>A0A5Q2RLT5</accession>
<reference evidence="2 3" key="1">
    <citation type="submission" date="2019-11" db="EMBL/GenBank/DDBJ databases">
        <authorList>
            <person name="He Y."/>
        </authorList>
    </citation>
    <scope>NUCLEOTIDE SEQUENCE [LARGE SCALE GENOMIC DNA]</scope>
    <source>
        <strain evidence="2 3">SCSIO 58843</strain>
    </source>
</reference>
<name>A0A5Q2RLT5_9ACTN</name>
<dbReference type="RefSeq" id="WP_153758928.1">
    <property type="nucleotide sequence ID" value="NZ_CP045851.1"/>
</dbReference>
<dbReference type="KEGG" id="atq:GH723_06695"/>
<evidence type="ECO:0000313" key="2">
    <source>
        <dbReference type="EMBL" id="QGG94820.1"/>
    </source>
</evidence>
<dbReference type="AlphaFoldDB" id="A0A5Q2RLT5"/>
<proteinExistence type="predicted"/>
<organism evidence="2 3">
    <name type="scientific">Actinomarinicola tropica</name>
    <dbReference type="NCBI Taxonomy" id="2789776"/>
    <lineage>
        <taxon>Bacteria</taxon>
        <taxon>Bacillati</taxon>
        <taxon>Actinomycetota</taxon>
        <taxon>Acidimicrobiia</taxon>
        <taxon>Acidimicrobiales</taxon>
        <taxon>Iamiaceae</taxon>
        <taxon>Actinomarinicola</taxon>
    </lineage>
</organism>
<dbReference type="EMBL" id="CP045851">
    <property type="protein sequence ID" value="QGG94820.1"/>
    <property type="molecule type" value="Genomic_DNA"/>
</dbReference>
<feature type="region of interest" description="Disordered" evidence="1">
    <location>
        <begin position="218"/>
        <end position="245"/>
    </location>
</feature>
<evidence type="ECO:0000313" key="3">
    <source>
        <dbReference type="Proteomes" id="UP000334019"/>
    </source>
</evidence>